<evidence type="ECO:0000256" key="2">
    <source>
        <dbReference type="ARBA" id="ARBA00005386"/>
    </source>
</evidence>
<evidence type="ECO:0000256" key="8">
    <source>
        <dbReference type="PROSITE-ProRule" id="PRU00339"/>
    </source>
</evidence>
<gene>
    <name evidence="11" type="primary">yrrB</name>
    <name evidence="11" type="ORF">AW06_001995</name>
</gene>
<dbReference type="EMBL" id="JDST02000041">
    <property type="protein sequence ID" value="KFB76876.1"/>
    <property type="molecule type" value="Genomic_DNA"/>
</dbReference>
<dbReference type="Gene3D" id="3.40.50.150">
    <property type="entry name" value="Vaccinia Virus protein VP39"/>
    <property type="match status" value="1"/>
</dbReference>
<dbReference type="GO" id="GO:0008757">
    <property type="term" value="F:S-adenosylmethionine-dependent methyltransferase activity"/>
    <property type="evidence" value="ECO:0007669"/>
    <property type="project" value="InterPro"/>
</dbReference>
<evidence type="ECO:0000313" key="11">
    <source>
        <dbReference type="EMBL" id="KFB76876.1"/>
    </source>
</evidence>
<dbReference type="EC" id="2.4.1.255" evidence="3"/>
<evidence type="ECO:0000313" key="12">
    <source>
        <dbReference type="Proteomes" id="UP000021315"/>
    </source>
</evidence>
<feature type="domain" description="Methyltransferase type 11" evidence="9">
    <location>
        <begin position="11"/>
        <end position="94"/>
    </location>
</feature>
<feature type="repeat" description="TPR" evidence="8">
    <location>
        <begin position="290"/>
        <end position="323"/>
    </location>
</feature>
<dbReference type="STRING" id="1453999.AW06_001995"/>
<keyword evidence="5" id="KW-0808">Transferase</keyword>
<evidence type="ECO:0000259" key="9">
    <source>
        <dbReference type="Pfam" id="PF08241"/>
    </source>
</evidence>
<dbReference type="InterPro" id="IPR019734">
    <property type="entry name" value="TPR_rpt"/>
</dbReference>
<evidence type="ECO:0000259" key="10">
    <source>
        <dbReference type="Pfam" id="PF13844"/>
    </source>
</evidence>
<feature type="domain" description="O-GlcNAc transferase C-terminal" evidence="10">
    <location>
        <begin position="579"/>
        <end position="756"/>
    </location>
</feature>
<dbReference type="GO" id="GO:0097363">
    <property type="term" value="F:protein O-acetylglucosaminyltransferase activity"/>
    <property type="evidence" value="ECO:0007669"/>
    <property type="project" value="UniProtKB-EC"/>
</dbReference>
<dbReference type="InterPro" id="IPR029489">
    <property type="entry name" value="OGT/SEC/SPY_C"/>
</dbReference>
<dbReference type="InterPro" id="IPR029063">
    <property type="entry name" value="SAM-dependent_MTases_sf"/>
</dbReference>
<sequence length="772" mass="86063">MSEALMPKTILHVGCGRAPLPAYFRSPEWREIRYDIDPAVQPDLVGSMTDMAELRDASVDAIWSSHNLEHLLPHEVPTALAEFRRVLRPGGMAYVVVPDVQSLAEKIASGDLEGELYRSPIGSIAVLDVLWGHRASIAAGRHYMGHRTGFSAATLQRRLTEAGFDPVSVERRPQAFELFASAAGPAAIETLFESARQAHTAGRWADAEALYGEVVARSPGHWPAWLERGIVCWALKRRDAALAHVRQALAIEPNFARTQATLGAFLGISGQPMAALPHLQRAVELDPQAVEAHYNLGKALQEQGEVAAAERSYRAVLHLDPDHQLARLNLGNVLLAQWRSPEGLPHYRAATRAIDDPYVQSNWPMLLNFSVEPSDDEVFAAHREFDERMIAPLAGLIVAPLNPPDPGRRLRIGYLSRDFCRHAVRYFLLPVIEHHDHQAFEICCYYFRDRADEVTELFRRHADRWVDCHDLDDDELATRIRRDGIDILVDLAGYTDRNRLLVVGRKPAPVQIAYLGYPASTGIRTLDYRISDQWIDPDPPAPPVASSEVPLRLAHGYYCYAPLPDSPPVGTLPLDRSGQVMFGSLNQAPKLNRPLLEAWAEILRRLPASRLLIQNAAMHAGPASGHAIALFEQLGIDRARLEFRPFGKAPGYLQTYHDVDIALDSFPYNGGTTTCEALWMGVPVVSRCGGRQVARLGLSILNQVGLGDLVADSAEHYVETALALANDADRLRRLRMTMRARLLQSPLMEQAGFTRELEASYREVWRRWCAER</sequence>
<dbReference type="SMART" id="SM00028">
    <property type="entry name" value="TPR"/>
    <property type="match status" value="4"/>
</dbReference>
<dbReference type="Proteomes" id="UP000021315">
    <property type="component" value="Unassembled WGS sequence"/>
</dbReference>
<protein>
    <recommendedName>
        <fullName evidence="3">protein O-GlcNAc transferase</fullName>
        <ecNumber evidence="3">2.4.1.255</ecNumber>
    </recommendedName>
</protein>
<evidence type="ECO:0000256" key="3">
    <source>
        <dbReference type="ARBA" id="ARBA00011970"/>
    </source>
</evidence>
<dbReference type="PANTHER" id="PTHR44835">
    <property type="entry name" value="UDP-N-ACETYLGLUCOSAMINE--PEPTIDE N-ACETYLGLUCOSAMINYLTRANSFERASE SPINDLY-RELATED"/>
    <property type="match status" value="1"/>
</dbReference>
<dbReference type="Gene3D" id="1.25.40.10">
    <property type="entry name" value="Tetratricopeptide repeat domain"/>
    <property type="match status" value="1"/>
</dbReference>
<proteinExistence type="inferred from homology"/>
<dbReference type="PANTHER" id="PTHR44835:SF1">
    <property type="entry name" value="PROTEIN O-GLCNAC TRANSFERASE"/>
    <property type="match status" value="1"/>
</dbReference>
<name>A0A080M7B6_9PROT</name>
<evidence type="ECO:0000256" key="1">
    <source>
        <dbReference type="ARBA" id="ARBA00004922"/>
    </source>
</evidence>
<comment type="caution">
    <text evidence="11">The sequence shown here is derived from an EMBL/GenBank/DDBJ whole genome shotgun (WGS) entry which is preliminary data.</text>
</comment>
<dbReference type="RefSeq" id="WP_273704522.1">
    <property type="nucleotide sequence ID" value="NZ_JDST02000041.1"/>
</dbReference>
<dbReference type="PROSITE" id="PS50005">
    <property type="entry name" value="TPR"/>
    <property type="match status" value="1"/>
</dbReference>
<keyword evidence="4" id="KW-0328">Glycosyltransferase</keyword>
<evidence type="ECO:0000256" key="4">
    <source>
        <dbReference type="ARBA" id="ARBA00022676"/>
    </source>
</evidence>
<organism evidence="11 12">
    <name type="scientific">Candidatus Accumulibacter cognatus</name>
    <dbReference type="NCBI Taxonomy" id="2954383"/>
    <lineage>
        <taxon>Bacteria</taxon>
        <taxon>Pseudomonadati</taxon>
        <taxon>Pseudomonadota</taxon>
        <taxon>Betaproteobacteria</taxon>
        <taxon>Candidatus Accumulibacter</taxon>
    </lineage>
</organism>
<keyword evidence="12" id="KW-1185">Reference proteome</keyword>
<feature type="domain" description="O-GlcNAc transferase C-terminal" evidence="10">
    <location>
        <begin position="406"/>
        <end position="537"/>
    </location>
</feature>
<dbReference type="SUPFAM" id="SSF53756">
    <property type="entry name" value="UDP-Glycosyltransferase/glycogen phosphorylase"/>
    <property type="match status" value="1"/>
</dbReference>
<dbReference type="Pfam" id="PF08241">
    <property type="entry name" value="Methyltransf_11"/>
    <property type="match status" value="1"/>
</dbReference>
<reference evidence="11" key="1">
    <citation type="submission" date="2014-02" db="EMBL/GenBank/DDBJ databases">
        <title>Expanding our view of genomic diversity in Candidatus Accumulibacter clades.</title>
        <authorList>
            <person name="Skennerton C.T."/>
            <person name="Barr J.J."/>
            <person name="Slater F.R."/>
            <person name="Bond P.L."/>
            <person name="Tyson G.W."/>
        </authorList>
    </citation>
    <scope>NUCLEOTIDE SEQUENCE [LARGE SCALE GENOMIC DNA]</scope>
</reference>
<evidence type="ECO:0000256" key="6">
    <source>
        <dbReference type="ARBA" id="ARBA00022737"/>
    </source>
</evidence>
<dbReference type="InterPro" id="IPR011990">
    <property type="entry name" value="TPR-like_helical_dom_sf"/>
</dbReference>
<dbReference type="AlphaFoldDB" id="A0A080M7B6"/>
<accession>A0A080M7B6</accession>
<evidence type="ECO:0000256" key="7">
    <source>
        <dbReference type="ARBA" id="ARBA00022803"/>
    </source>
</evidence>
<evidence type="ECO:0000256" key="5">
    <source>
        <dbReference type="ARBA" id="ARBA00022679"/>
    </source>
</evidence>
<dbReference type="Pfam" id="PF13844">
    <property type="entry name" value="Glyco_transf_41"/>
    <property type="match status" value="2"/>
</dbReference>
<dbReference type="SUPFAM" id="SSF53335">
    <property type="entry name" value="S-adenosyl-L-methionine-dependent methyltransferases"/>
    <property type="match status" value="1"/>
</dbReference>
<dbReference type="Pfam" id="PF13414">
    <property type="entry name" value="TPR_11"/>
    <property type="match status" value="1"/>
</dbReference>
<comment type="pathway">
    <text evidence="1">Protein modification; protein glycosylation.</text>
</comment>
<comment type="similarity">
    <text evidence="2">Belongs to the glycosyltransferase 41 family. O-GlcNAc transferase subfamily.</text>
</comment>
<dbReference type="InterPro" id="IPR013216">
    <property type="entry name" value="Methyltransf_11"/>
</dbReference>
<dbReference type="Gene3D" id="3.40.50.11380">
    <property type="match status" value="1"/>
</dbReference>
<keyword evidence="7 8" id="KW-0802">TPR repeat</keyword>
<dbReference type="Gene3D" id="3.40.50.2000">
    <property type="entry name" value="Glycogen Phosphorylase B"/>
    <property type="match status" value="1"/>
</dbReference>
<keyword evidence="6" id="KW-0677">Repeat</keyword>
<dbReference type="Pfam" id="PF14559">
    <property type="entry name" value="TPR_19"/>
    <property type="match status" value="1"/>
</dbReference>
<dbReference type="InterPro" id="IPR051939">
    <property type="entry name" value="Glycosyltr_41/O-GlcNAc_trsf"/>
</dbReference>
<dbReference type="SUPFAM" id="SSF48452">
    <property type="entry name" value="TPR-like"/>
    <property type="match status" value="1"/>
</dbReference>
<dbReference type="CDD" id="cd02440">
    <property type="entry name" value="AdoMet_MTases"/>
    <property type="match status" value="1"/>
</dbReference>